<dbReference type="PANTHER" id="PTHR14918:SF3">
    <property type="entry name" value="KICSTOR COMPLEX PROTEIN SZT2"/>
    <property type="match status" value="1"/>
</dbReference>
<dbReference type="GO" id="GO:0005777">
    <property type="term" value="C:peroxisome"/>
    <property type="evidence" value="ECO:0007669"/>
    <property type="project" value="InterPro"/>
</dbReference>
<protein>
    <submittedName>
        <fullName evidence="2">Uncharacterized protein</fullName>
    </submittedName>
</protein>
<dbReference type="OrthoDB" id="43547at2759"/>
<feature type="region of interest" description="Disordered" evidence="1">
    <location>
        <begin position="239"/>
        <end position="259"/>
    </location>
</feature>
<sequence>MMPHPSTDAPANLSTETLNAEMKDQNLLKVEAAQVYVQMKKNTRVSRNIRACWFFKHLRQKVRFTPVTSVENLTEELTLVSVIPKDPEVKLCRNQVYEVCIEPETNVTFLSSQYRLSFTLDLSPSLMSVDVHNGQYIYDGILKSLSRCLRGLVAPVPIPGTDVSYCPDLYISVICHTPVVCSATNQVLVQGVKVNQSNIDYYLRHIEFELCQFEAALSDSFAKLLTLYKREWQQDCRTSRLEGEEDTGEEFTPTDHMGTPEAGFTNMLRYGILALQLLPDNSSSGIIVITDGIVGLPSSFEIERLLNQLRNHTIMCSFIKVGSSSGLYRKLCHVPHIELMQAIATATFGAYLGSAPDVQEELDDVNLYHRAMLFWSFQRGLEGFKYELTHYSDEDMPGSISWIKKMLHRHPISLESFGIEHLRREREKRVVRAGLHNVLAVRLREGYTLKSINISQDHREIHVKMHFPWRDYGKIEYTAVASWPLEMDHLVTNIEVAVEGSYDLLHDMLCKPSDIYERSPFRMSNVKTLWNILERISTTDHILEKLQSFSSQPTYYLTPERIRSGVPLFYMQQEGPSLNMQLQGSDIDQFACFWKDVIQLKTSTWQKWLHSHRIGLVLEHDRQFPKYFQVPNASSRFTSIQCRQAMASLSLLLREWSTFVLAENHSYIKFLHIDQDKPPQFFCVLRLTSKAPNMIIRMGFLGGTPACIRLDEIEVLREKIRNLSFPHRGTQKISSRIPHSASAESIEEVKRHKSPLSREGSEIACCVLLTKPVEKILVIYESRPLDMLILKESVHFSSSGLSHPPQDPMRSTFRTITHYLQHQRWVWTIQASKKVPVSMSSVSRLLSTITKLRLQEGFNVAVSGAGITNLVLEVDMKEHENSSDGEDPPMHTCVVQYIVFPPHMKIIDDSVSEDDQCDSGVLTEADAEVQIVTECWLEPQYGVCCNNTPERQHFNGLNYMDIAKAFYPSDYECVSSLSTFEHLVYLCQNISQPSPDLLPTLQASPPSTPGHRLRDKKTEETSFRSKSTVNLVPFPFDLQSLLPRSQQAKLLFSTFVIGDANTVSEDLLDPKGPNELLLGLFYDKLKENHSNEILLSADDCYRFLQQVSERSQDKIKHDRPTKHSH</sequence>
<dbReference type="InterPro" id="IPR033228">
    <property type="entry name" value="SZT2"/>
</dbReference>
<gene>
    <name evidence="2" type="ORF">EGW08_021273</name>
</gene>
<proteinExistence type="predicted"/>
<accession>A0A433SNY2</accession>
<organism evidence="2 3">
    <name type="scientific">Elysia chlorotica</name>
    <name type="common">Eastern emerald elysia</name>
    <name type="synonym">Sea slug</name>
    <dbReference type="NCBI Taxonomy" id="188477"/>
    <lineage>
        <taxon>Eukaryota</taxon>
        <taxon>Metazoa</taxon>
        <taxon>Spiralia</taxon>
        <taxon>Lophotrochozoa</taxon>
        <taxon>Mollusca</taxon>
        <taxon>Gastropoda</taxon>
        <taxon>Heterobranchia</taxon>
        <taxon>Euthyneura</taxon>
        <taxon>Panpulmonata</taxon>
        <taxon>Sacoglossa</taxon>
        <taxon>Placobranchoidea</taxon>
        <taxon>Plakobranchidae</taxon>
        <taxon>Elysia</taxon>
    </lineage>
</organism>
<feature type="region of interest" description="Disordered" evidence="1">
    <location>
        <begin position="997"/>
        <end position="1022"/>
    </location>
</feature>
<evidence type="ECO:0000256" key="1">
    <source>
        <dbReference type="SAM" id="MobiDB-lite"/>
    </source>
</evidence>
<evidence type="ECO:0000313" key="3">
    <source>
        <dbReference type="Proteomes" id="UP000271974"/>
    </source>
</evidence>
<dbReference type="STRING" id="188477.A0A433SNY2"/>
<dbReference type="AlphaFoldDB" id="A0A433SNY2"/>
<dbReference type="PANTHER" id="PTHR14918">
    <property type="entry name" value="KICSTOR COMPLEX PROTEIN SZT2"/>
    <property type="match status" value="1"/>
</dbReference>
<reference evidence="2 3" key="1">
    <citation type="submission" date="2019-01" db="EMBL/GenBank/DDBJ databases">
        <title>A draft genome assembly of the solar-powered sea slug Elysia chlorotica.</title>
        <authorList>
            <person name="Cai H."/>
            <person name="Li Q."/>
            <person name="Fang X."/>
            <person name="Li J."/>
            <person name="Curtis N.E."/>
            <person name="Altenburger A."/>
            <person name="Shibata T."/>
            <person name="Feng M."/>
            <person name="Maeda T."/>
            <person name="Schwartz J.A."/>
            <person name="Shigenobu S."/>
            <person name="Lundholm N."/>
            <person name="Nishiyama T."/>
            <person name="Yang H."/>
            <person name="Hasebe M."/>
            <person name="Li S."/>
            <person name="Pierce S.K."/>
            <person name="Wang J."/>
        </authorList>
    </citation>
    <scope>NUCLEOTIDE SEQUENCE [LARGE SCALE GENOMIC DNA]</scope>
    <source>
        <strain evidence="2">EC2010</strain>
        <tissue evidence="2">Whole organism of an adult</tissue>
    </source>
</reference>
<dbReference type="EMBL" id="RQTK01001295">
    <property type="protein sequence ID" value="RUS70963.1"/>
    <property type="molecule type" value="Genomic_DNA"/>
</dbReference>
<comment type="caution">
    <text evidence="2">The sequence shown here is derived from an EMBL/GenBank/DDBJ whole genome shotgun (WGS) entry which is preliminary data.</text>
</comment>
<keyword evidence="3" id="KW-1185">Reference proteome</keyword>
<name>A0A433SNY2_ELYCH</name>
<dbReference type="Proteomes" id="UP000271974">
    <property type="component" value="Unassembled WGS sequence"/>
</dbReference>
<feature type="non-terminal residue" evidence="2">
    <location>
        <position position="1125"/>
    </location>
</feature>
<evidence type="ECO:0000313" key="2">
    <source>
        <dbReference type="EMBL" id="RUS70963.1"/>
    </source>
</evidence>